<feature type="compositionally biased region" description="Polar residues" evidence="10">
    <location>
        <begin position="895"/>
        <end position="910"/>
    </location>
</feature>
<evidence type="ECO:0000256" key="2">
    <source>
        <dbReference type="ARBA" id="ARBA00007459"/>
    </source>
</evidence>
<keyword evidence="8" id="KW-0539">Nucleus</keyword>
<feature type="compositionally biased region" description="Basic residues" evidence="10">
    <location>
        <begin position="630"/>
        <end position="643"/>
    </location>
</feature>
<evidence type="ECO:0000313" key="13">
    <source>
        <dbReference type="Proteomes" id="UP000663852"/>
    </source>
</evidence>
<feature type="compositionally biased region" description="Basic and acidic residues" evidence="10">
    <location>
        <begin position="460"/>
        <end position="482"/>
    </location>
</feature>
<dbReference type="OrthoDB" id="1917198at2759"/>
<feature type="compositionally biased region" description="Polar residues" evidence="10">
    <location>
        <begin position="1012"/>
        <end position="1023"/>
    </location>
</feature>
<comment type="similarity">
    <text evidence="2">Belongs to the FIP1 family.</text>
</comment>
<dbReference type="PANTHER" id="PTHR46395:SF1">
    <property type="entry name" value="ADP-RIBOSYLATION FACTOR GTPASE-ACTIVATING PROTEIN 1"/>
    <property type="match status" value="1"/>
</dbReference>
<feature type="compositionally biased region" description="Basic and acidic residues" evidence="10">
    <location>
        <begin position="503"/>
        <end position="554"/>
    </location>
</feature>
<proteinExistence type="inferred from homology"/>
<feature type="compositionally biased region" description="Polar residues" evidence="10">
    <location>
        <begin position="564"/>
        <end position="601"/>
    </location>
</feature>
<dbReference type="InterPro" id="IPR007854">
    <property type="entry name" value="Fip1_dom"/>
</dbReference>
<feature type="compositionally biased region" description="Basic and acidic residues" evidence="10">
    <location>
        <begin position="620"/>
        <end position="629"/>
    </location>
</feature>
<comment type="caution">
    <text evidence="12">The sequence shown here is derived from an EMBL/GenBank/DDBJ whole genome shotgun (WGS) entry which is preliminary data.</text>
</comment>
<feature type="compositionally biased region" description="Polar residues" evidence="10">
    <location>
        <begin position="1069"/>
        <end position="1087"/>
    </location>
</feature>
<dbReference type="PANTHER" id="PTHR46395">
    <property type="entry name" value="ADP-RIBOSYLATION FACTOR GTPASE-ACTIVATING PROTEIN 1"/>
    <property type="match status" value="1"/>
</dbReference>
<evidence type="ECO:0000259" key="11">
    <source>
        <dbReference type="PROSITE" id="PS50115"/>
    </source>
</evidence>
<dbReference type="Pfam" id="PF05182">
    <property type="entry name" value="Fip1"/>
    <property type="match status" value="1"/>
</dbReference>
<name>A0A813NY77_ADIRI</name>
<feature type="compositionally biased region" description="Polar residues" evidence="10">
    <location>
        <begin position="1030"/>
        <end position="1042"/>
    </location>
</feature>
<dbReference type="GO" id="GO:0008270">
    <property type="term" value="F:zinc ion binding"/>
    <property type="evidence" value="ECO:0007669"/>
    <property type="project" value="UniProtKB-KW"/>
</dbReference>
<evidence type="ECO:0000313" key="12">
    <source>
        <dbReference type="EMBL" id="CAF0745462.1"/>
    </source>
</evidence>
<feature type="compositionally biased region" description="Low complexity" evidence="10">
    <location>
        <begin position="602"/>
        <end position="618"/>
    </location>
</feature>
<evidence type="ECO:0000256" key="1">
    <source>
        <dbReference type="ARBA" id="ARBA00004123"/>
    </source>
</evidence>
<dbReference type="Gene3D" id="1.10.220.150">
    <property type="entry name" value="Arf GTPase activating protein"/>
    <property type="match status" value="1"/>
</dbReference>
<feature type="compositionally biased region" description="Basic and acidic residues" evidence="10">
    <location>
        <begin position="436"/>
        <end position="451"/>
    </location>
</feature>
<feature type="domain" description="Arf-GAP" evidence="11">
    <location>
        <begin position="685"/>
        <end position="823"/>
    </location>
</feature>
<evidence type="ECO:0000256" key="7">
    <source>
        <dbReference type="ARBA" id="ARBA00022833"/>
    </source>
</evidence>
<dbReference type="GO" id="GO:0030100">
    <property type="term" value="P:regulation of endocytosis"/>
    <property type="evidence" value="ECO:0007669"/>
    <property type="project" value="TreeGrafter"/>
</dbReference>
<feature type="compositionally biased region" description="Basic and acidic residues" evidence="10">
    <location>
        <begin position="273"/>
        <end position="285"/>
    </location>
</feature>
<reference evidence="12" key="1">
    <citation type="submission" date="2021-02" db="EMBL/GenBank/DDBJ databases">
        <authorList>
            <person name="Nowell W R."/>
        </authorList>
    </citation>
    <scope>NUCLEOTIDE SEQUENCE</scope>
</reference>
<dbReference type="GO" id="GO:0005096">
    <property type="term" value="F:GTPase activator activity"/>
    <property type="evidence" value="ECO:0007669"/>
    <property type="project" value="UniProtKB-KW"/>
</dbReference>
<keyword evidence="4" id="KW-0507">mRNA processing</keyword>
<comment type="subcellular location">
    <subcellularLocation>
        <location evidence="1">Nucleus</location>
    </subcellularLocation>
</comment>
<dbReference type="InterPro" id="IPR037278">
    <property type="entry name" value="ARFGAP/RecO"/>
</dbReference>
<evidence type="ECO:0000256" key="8">
    <source>
        <dbReference type="ARBA" id="ARBA00023242"/>
    </source>
</evidence>
<sequence length="1108" mass="122482">MSEAVMDEVPSSNGLITADANALVEESGVKNEDEESWLYGKSKLDENTELATVASSMDEGTAQDMDKDKATIPLVTNAPTSLLVGSQIDDDSDDDDDDGIQVTIGNIKSGAAIFSANRQNSRTTIPQNSVIPTKPQATRGVDLEAQGVINGQPIFEHDLMNAYKDDEKPWKKPGADITDYFNYGFTEETWAQYCDRQRRLRADNNLARLNAAHMPQMPPMIPGHPPMMHPMNPHSAMMMNKPPMNMPIMPRPFMNVRKQDGKIDVIGATDLTSRRPMFEPGHSFDHMTYINGPPFSGGQPPPNGQTVGDLATPPPTSNGPSQPPHGTPPGGNHPIPTLGVPRMSMIPPPNMPFRPQFGHPHAPGAPQFFPHGPAGGMHGERPPQSYFIPHPQQQQQQWEKPGGPPMHGFPPGHFPPQPPALGNAGNGRPTSSRSSTPEDHSSRSSTPEENRPTGNGGGADGDKAPKDERYKDRYRDEREHYPSSRRRSSPKDRTSSSYRSRHRSGDHEYERPRGDQKSSRDRDDKYERYSRNDSRRHHREDSGRHHRGDEDSSRGHRSSHRTPTKNFSSPPKTILPNTTLDPSQPSSENPESTDNDQSSSAITSTTNPIGSTSSSPNSRSRRDDSERSSSRHGHHKKSSKRSRRDSGDERSHHRRSKDKSSSSKKSASVTEPASDIYHMASPRTRSVLKDLKLKDDNNVCFECGALNPQWVSVSYGKVLPANTSRQHHRNNSFLTGIFICLECSGKHRGLGVHLSFVRSISMDKWKDIELEKMKAGGNRQAKTFFATQSDYDSNTMNLQQRYNTRAAALYRDKISTEARGQPWSINTSSAQNYTSSYLPSTTEKSAKQISSEWSDFKSSNTENDDYGGYQNNNSNEQQPQRSGLGSGNPKYWGFGNTNNDSASRSSQPTSQELLASSISNLSTNAAKWAGVAKSSVFKFSKTAADKASELTSKVSEQAKDGTLMNNVQSGVTTVASSVGKFGTKTWSDMQSLWSGKDYHSSNQSESNHDEWSSYQQASPPLTQDSHHSGHQNASKSNTNLSSHEFESGFDSWANHEPNISTKKPDLKSKSTTNNKPKQEEQPASNLINFEDDKWADDDDAGWESIDTK</sequence>
<feature type="region of interest" description="Disordered" evidence="10">
    <location>
        <begin position="849"/>
        <end position="910"/>
    </location>
</feature>
<dbReference type="AlphaFoldDB" id="A0A813NY77"/>
<evidence type="ECO:0000256" key="10">
    <source>
        <dbReference type="SAM" id="MobiDB-lite"/>
    </source>
</evidence>
<evidence type="ECO:0000256" key="4">
    <source>
        <dbReference type="ARBA" id="ARBA00022664"/>
    </source>
</evidence>
<gene>
    <name evidence="12" type="ORF">EDS130_LOCUS1995</name>
</gene>
<evidence type="ECO:0000256" key="5">
    <source>
        <dbReference type="ARBA" id="ARBA00022723"/>
    </source>
</evidence>
<dbReference type="InterPro" id="IPR001164">
    <property type="entry name" value="ArfGAP_dom"/>
</dbReference>
<dbReference type="GO" id="GO:0006397">
    <property type="term" value="P:mRNA processing"/>
    <property type="evidence" value="ECO:0007669"/>
    <property type="project" value="UniProtKB-KW"/>
</dbReference>
<dbReference type="Proteomes" id="UP000663852">
    <property type="component" value="Unassembled WGS sequence"/>
</dbReference>
<evidence type="ECO:0000256" key="3">
    <source>
        <dbReference type="ARBA" id="ARBA00022468"/>
    </source>
</evidence>
<evidence type="ECO:0000256" key="9">
    <source>
        <dbReference type="PROSITE-ProRule" id="PRU00288"/>
    </source>
</evidence>
<feature type="compositionally biased region" description="Pro residues" evidence="10">
    <location>
        <begin position="402"/>
        <end position="419"/>
    </location>
</feature>
<dbReference type="SUPFAM" id="SSF57863">
    <property type="entry name" value="ArfGap/RecO-like zinc finger"/>
    <property type="match status" value="1"/>
</dbReference>
<dbReference type="GO" id="GO:0032012">
    <property type="term" value="P:regulation of ARF protein signal transduction"/>
    <property type="evidence" value="ECO:0007669"/>
    <property type="project" value="TreeGrafter"/>
</dbReference>
<dbReference type="GO" id="GO:0005634">
    <property type="term" value="C:nucleus"/>
    <property type="evidence" value="ECO:0007669"/>
    <property type="project" value="UniProtKB-SubCell"/>
</dbReference>
<feature type="compositionally biased region" description="Pro residues" evidence="10">
    <location>
        <begin position="312"/>
        <end position="327"/>
    </location>
</feature>
<feature type="region of interest" description="Disordered" evidence="10">
    <location>
        <begin position="273"/>
        <end position="678"/>
    </location>
</feature>
<keyword evidence="7" id="KW-0862">Zinc</keyword>
<dbReference type="Pfam" id="PF01412">
    <property type="entry name" value="ArfGap"/>
    <property type="match status" value="1"/>
</dbReference>
<feature type="compositionally biased region" description="Polar residues" evidence="10">
    <location>
        <begin position="849"/>
        <end position="861"/>
    </location>
</feature>
<dbReference type="GO" id="GO:0000139">
    <property type="term" value="C:Golgi membrane"/>
    <property type="evidence" value="ECO:0007669"/>
    <property type="project" value="TreeGrafter"/>
</dbReference>
<dbReference type="SMART" id="SM00105">
    <property type="entry name" value="ArfGap"/>
    <property type="match status" value="1"/>
</dbReference>
<dbReference type="InterPro" id="IPR038508">
    <property type="entry name" value="ArfGAP_dom_sf"/>
</dbReference>
<dbReference type="PROSITE" id="PS50115">
    <property type="entry name" value="ARFGAP"/>
    <property type="match status" value="1"/>
</dbReference>
<evidence type="ECO:0000256" key="6">
    <source>
        <dbReference type="ARBA" id="ARBA00022771"/>
    </source>
</evidence>
<keyword evidence="3" id="KW-0343">GTPase activation</keyword>
<organism evidence="12 13">
    <name type="scientific">Adineta ricciae</name>
    <name type="common">Rotifer</name>
    <dbReference type="NCBI Taxonomy" id="249248"/>
    <lineage>
        <taxon>Eukaryota</taxon>
        <taxon>Metazoa</taxon>
        <taxon>Spiralia</taxon>
        <taxon>Gnathifera</taxon>
        <taxon>Rotifera</taxon>
        <taxon>Eurotatoria</taxon>
        <taxon>Bdelloidea</taxon>
        <taxon>Adinetida</taxon>
        <taxon>Adinetidae</taxon>
        <taxon>Adineta</taxon>
    </lineage>
</organism>
<dbReference type="EMBL" id="CAJNOJ010000004">
    <property type="protein sequence ID" value="CAF0745462.1"/>
    <property type="molecule type" value="Genomic_DNA"/>
</dbReference>
<dbReference type="PRINTS" id="PR00405">
    <property type="entry name" value="REVINTRACTNG"/>
</dbReference>
<feature type="compositionally biased region" description="Polar residues" evidence="10">
    <location>
        <begin position="869"/>
        <end position="883"/>
    </location>
</feature>
<accession>A0A813NY77</accession>
<feature type="region of interest" description="Disordered" evidence="10">
    <location>
        <begin position="997"/>
        <end position="1108"/>
    </location>
</feature>
<keyword evidence="6 9" id="KW-0863">Zinc-finger</keyword>
<protein>
    <recommendedName>
        <fullName evidence="11">Arf-GAP domain-containing protein</fullName>
    </recommendedName>
</protein>
<keyword evidence="5" id="KW-0479">Metal-binding</keyword>
<dbReference type="CDD" id="cd08830">
    <property type="entry name" value="ArfGap_ArfGap1"/>
    <property type="match status" value="1"/>
</dbReference>